<dbReference type="AlphaFoldDB" id="A0AA40BM48"/>
<protein>
    <submittedName>
        <fullName evidence="2">Uncharacterized protein</fullName>
    </submittedName>
</protein>
<evidence type="ECO:0000256" key="1">
    <source>
        <dbReference type="SAM" id="SignalP"/>
    </source>
</evidence>
<proteinExistence type="predicted"/>
<keyword evidence="1" id="KW-0732">Signal</keyword>
<feature type="chain" id="PRO_5041395495" evidence="1">
    <location>
        <begin position="24"/>
        <end position="141"/>
    </location>
</feature>
<evidence type="ECO:0000313" key="2">
    <source>
        <dbReference type="EMBL" id="KAK0736771.1"/>
    </source>
</evidence>
<name>A0AA40BM48_9PEZI</name>
<feature type="signal peptide" evidence="1">
    <location>
        <begin position="1"/>
        <end position="23"/>
    </location>
</feature>
<organism evidence="2 3">
    <name type="scientific">Apiosordaria backusii</name>
    <dbReference type="NCBI Taxonomy" id="314023"/>
    <lineage>
        <taxon>Eukaryota</taxon>
        <taxon>Fungi</taxon>
        <taxon>Dikarya</taxon>
        <taxon>Ascomycota</taxon>
        <taxon>Pezizomycotina</taxon>
        <taxon>Sordariomycetes</taxon>
        <taxon>Sordariomycetidae</taxon>
        <taxon>Sordariales</taxon>
        <taxon>Lasiosphaeriaceae</taxon>
        <taxon>Apiosordaria</taxon>
    </lineage>
</organism>
<comment type="caution">
    <text evidence="2">The sequence shown here is derived from an EMBL/GenBank/DDBJ whole genome shotgun (WGS) entry which is preliminary data.</text>
</comment>
<dbReference type="Proteomes" id="UP001172159">
    <property type="component" value="Unassembled WGS sequence"/>
</dbReference>
<evidence type="ECO:0000313" key="3">
    <source>
        <dbReference type="Proteomes" id="UP001172159"/>
    </source>
</evidence>
<gene>
    <name evidence="2" type="ORF">B0T21DRAFT_348796</name>
</gene>
<reference evidence="2" key="1">
    <citation type="submission" date="2023-06" db="EMBL/GenBank/DDBJ databases">
        <title>Genome-scale phylogeny and comparative genomics of the fungal order Sordariales.</title>
        <authorList>
            <consortium name="Lawrence Berkeley National Laboratory"/>
            <person name="Hensen N."/>
            <person name="Bonometti L."/>
            <person name="Westerberg I."/>
            <person name="Brannstrom I.O."/>
            <person name="Guillou S."/>
            <person name="Cros-Aarteil S."/>
            <person name="Calhoun S."/>
            <person name="Haridas S."/>
            <person name="Kuo A."/>
            <person name="Mondo S."/>
            <person name="Pangilinan J."/>
            <person name="Riley R."/>
            <person name="Labutti K."/>
            <person name="Andreopoulos B."/>
            <person name="Lipzen A."/>
            <person name="Chen C."/>
            <person name="Yanf M."/>
            <person name="Daum C."/>
            <person name="Ng V."/>
            <person name="Clum A."/>
            <person name="Steindorff A."/>
            <person name="Ohm R."/>
            <person name="Martin F."/>
            <person name="Silar P."/>
            <person name="Natvig D."/>
            <person name="Lalanne C."/>
            <person name="Gautier V."/>
            <person name="Ament-Velasquez S.L."/>
            <person name="Kruys A."/>
            <person name="Hutchinson M.I."/>
            <person name="Powell A.J."/>
            <person name="Barry K."/>
            <person name="Miller A.N."/>
            <person name="Grigoriev I.V."/>
            <person name="Debuchy R."/>
            <person name="Gladieux P."/>
            <person name="Thoren M.H."/>
            <person name="Johannesson H."/>
        </authorList>
    </citation>
    <scope>NUCLEOTIDE SEQUENCE</scope>
    <source>
        <strain evidence="2">CBS 540.89</strain>
    </source>
</reference>
<sequence length="141" mass="15558">MVTFEGSGLLIAICDLLFDFARAFFPSRFPRVQHIDQDIIDGLRVTLTGLSGVRQDVQNQIGTITTVLRGPAPGSQESILKILLDVKTELQATTAAIREQTQVIRDLKTDLATGRESTDPKFDQMIVALTKMQEALSNLLE</sequence>
<keyword evidence="3" id="KW-1185">Reference proteome</keyword>
<accession>A0AA40BM48</accession>
<dbReference type="EMBL" id="JAUKTV010000006">
    <property type="protein sequence ID" value="KAK0736771.1"/>
    <property type="molecule type" value="Genomic_DNA"/>
</dbReference>